<feature type="non-terminal residue" evidence="3">
    <location>
        <position position="248"/>
    </location>
</feature>
<evidence type="ECO:0000256" key="1">
    <source>
        <dbReference type="SAM" id="Coils"/>
    </source>
</evidence>
<organism evidence="3 4">
    <name type="scientific">Colletotrichum limetticola</name>
    <dbReference type="NCBI Taxonomy" id="1209924"/>
    <lineage>
        <taxon>Eukaryota</taxon>
        <taxon>Fungi</taxon>
        <taxon>Dikarya</taxon>
        <taxon>Ascomycota</taxon>
        <taxon>Pezizomycotina</taxon>
        <taxon>Sordariomycetes</taxon>
        <taxon>Hypocreomycetidae</taxon>
        <taxon>Glomerellales</taxon>
        <taxon>Glomerellaceae</taxon>
        <taxon>Colletotrichum</taxon>
        <taxon>Colletotrichum acutatum species complex</taxon>
    </lineage>
</organism>
<name>A0ABQ9P7X6_9PEZI</name>
<comment type="caution">
    <text evidence="3">The sequence shown here is derived from an EMBL/GenBank/DDBJ whole genome shotgun (WGS) entry which is preliminary data.</text>
</comment>
<gene>
    <name evidence="3" type="ORF">CLIM01_15034</name>
</gene>
<dbReference type="EMBL" id="JARUPT010001217">
    <property type="protein sequence ID" value="KAK0367609.1"/>
    <property type="molecule type" value="Genomic_DNA"/>
</dbReference>
<reference evidence="3" key="1">
    <citation type="submission" date="2023-04" db="EMBL/GenBank/DDBJ databases">
        <title>Colletotrichum limetticola genome sequence.</title>
        <authorList>
            <person name="Baroncelli R."/>
        </authorList>
    </citation>
    <scope>NUCLEOTIDE SEQUENCE</scope>
    <source>
        <strain evidence="3">KLA-Anderson</strain>
    </source>
</reference>
<keyword evidence="4" id="KW-1185">Reference proteome</keyword>
<evidence type="ECO:0000313" key="3">
    <source>
        <dbReference type="EMBL" id="KAK0367609.1"/>
    </source>
</evidence>
<evidence type="ECO:0000256" key="2">
    <source>
        <dbReference type="SAM" id="MobiDB-lite"/>
    </source>
</evidence>
<protein>
    <submittedName>
        <fullName evidence="3">Uncharacterized protein</fullName>
    </submittedName>
</protein>
<evidence type="ECO:0000313" key="4">
    <source>
        <dbReference type="Proteomes" id="UP001169217"/>
    </source>
</evidence>
<sequence>MDRELDSTSITVAREVMAASDEDLASPRMRKPSAKVRLNQSHQEITEDAIERAAETAGSGRRATTTRAATLAKERVKPVDNDDKGLLLTMGKQIKELHAAIKIAFDVWKKSETLDQNVEAELRVVTSELQTVKNELQAVKGELQAMKQRVGDESAKTTENFEALATVPAMQNSPSMSYTHAVRSGLVGQARDSRVIMPGNTMLPSHSDPLYCTVDTSRVEEGSGKLKAGRIRTAVEKEMRAMDGQGSW</sequence>
<proteinExistence type="predicted"/>
<feature type="region of interest" description="Disordered" evidence="2">
    <location>
        <begin position="18"/>
        <end position="41"/>
    </location>
</feature>
<keyword evidence="1" id="KW-0175">Coiled coil</keyword>
<feature type="coiled-coil region" evidence="1">
    <location>
        <begin position="122"/>
        <end position="149"/>
    </location>
</feature>
<dbReference type="Proteomes" id="UP001169217">
    <property type="component" value="Unassembled WGS sequence"/>
</dbReference>
<dbReference type="Gene3D" id="1.10.287.540">
    <property type="entry name" value="Helix hairpin bin"/>
    <property type="match status" value="1"/>
</dbReference>
<accession>A0ABQ9P7X6</accession>